<comment type="caution">
    <text evidence="1">The sequence shown here is derived from an EMBL/GenBank/DDBJ whole genome shotgun (WGS) entry which is preliminary data.</text>
</comment>
<name>A0AAP8KV03_BACMY</name>
<reference evidence="1 2" key="1">
    <citation type="submission" date="2016-10" db="EMBL/GenBank/DDBJ databases">
        <title>Genome Sequence of Bacillus weihenstephanensis GM6LP.</title>
        <authorList>
            <person name="Poehlein A."/>
            <person name="Wemheuer F."/>
            <person name="Hollensteiner J."/>
            <person name="Wemheuer B."/>
        </authorList>
    </citation>
    <scope>NUCLEOTIDE SEQUENCE [LARGE SCALE GENOMIC DNA]</scope>
    <source>
        <strain evidence="1 2">GM6LP</strain>
    </source>
</reference>
<dbReference type="AlphaFoldDB" id="A0AAP8KV03"/>
<dbReference type="EMBL" id="MKZQ01000031">
    <property type="protein sequence ID" value="PJN70503.1"/>
    <property type="molecule type" value="Genomic_DNA"/>
</dbReference>
<evidence type="ECO:0000313" key="2">
    <source>
        <dbReference type="Proteomes" id="UP000236165"/>
    </source>
</evidence>
<evidence type="ECO:0000313" key="1">
    <source>
        <dbReference type="EMBL" id="PJN70503.1"/>
    </source>
</evidence>
<proteinExistence type="predicted"/>
<organism evidence="1 2">
    <name type="scientific">Bacillus mycoides</name>
    <dbReference type="NCBI Taxonomy" id="1405"/>
    <lineage>
        <taxon>Bacteria</taxon>
        <taxon>Bacillati</taxon>
        <taxon>Bacillota</taxon>
        <taxon>Bacilli</taxon>
        <taxon>Bacillales</taxon>
        <taxon>Bacillaceae</taxon>
        <taxon>Bacillus</taxon>
        <taxon>Bacillus cereus group</taxon>
    </lineage>
</organism>
<accession>A0AAP8KV03</accession>
<dbReference type="Proteomes" id="UP000236165">
    <property type="component" value="Unassembled WGS sequence"/>
</dbReference>
<protein>
    <submittedName>
        <fullName evidence="1">Uncharacterized protein</fullName>
    </submittedName>
</protein>
<gene>
    <name evidence="1" type="ORF">BACWE_26830</name>
</gene>
<sequence length="59" mass="6414">MSALSPSWQDKDVAGSVDAGLGFTIDAKVSVNGSPQYKVYNSKGKTYYITTNEAYVYVK</sequence>